<dbReference type="Pfam" id="PF15153">
    <property type="entry name" value="CYTL1"/>
    <property type="match status" value="1"/>
</dbReference>
<proteinExistence type="predicted"/>
<feature type="chain" id="PRO_5034433924" evidence="1">
    <location>
        <begin position="20"/>
        <end position="144"/>
    </location>
</feature>
<evidence type="ECO:0000256" key="1">
    <source>
        <dbReference type="SAM" id="SignalP"/>
    </source>
</evidence>
<reference evidence="2" key="3">
    <citation type="submission" date="2025-09" db="UniProtKB">
        <authorList>
            <consortium name="Ensembl"/>
        </authorList>
    </citation>
    <scope>IDENTIFICATION</scope>
</reference>
<sequence length="144" mass="16751">MNLCVVFAVICSLVLLASSAPNTCYSRVLGLSKAIQGSLVRYKRFQRTRPCLELLPTMYFDVHNSCLLPKLRDFLYILETLTYPDCKKLPKVKILTNRVRSLFDIINKMCYRDIEHYTDDCDALETGEITYRPGLDQLQLYQER</sequence>
<gene>
    <name evidence="2" type="primary">CYTL1</name>
    <name evidence="2" type="synonym">LOC114652637</name>
</gene>
<name>A0A8C4RQ54_ERPCA</name>
<dbReference type="OrthoDB" id="9899179at2759"/>
<reference evidence="2" key="2">
    <citation type="submission" date="2025-08" db="UniProtKB">
        <authorList>
            <consortium name="Ensembl"/>
        </authorList>
    </citation>
    <scope>IDENTIFICATION</scope>
</reference>
<protein>
    <submittedName>
        <fullName evidence="2">Cytokine like 1</fullName>
    </submittedName>
</protein>
<dbReference type="GeneTree" id="ENSGT00390000016221"/>
<keyword evidence="1" id="KW-0732">Signal</keyword>
<dbReference type="Ensembl" id="ENSECRT00000005823.1">
    <property type="protein sequence ID" value="ENSECRP00000005726.1"/>
    <property type="gene ID" value="ENSECRG00000003835.1"/>
</dbReference>
<keyword evidence="3" id="KW-1185">Reference proteome</keyword>
<dbReference type="InterPro" id="IPR029253">
    <property type="entry name" value="CYTL1"/>
</dbReference>
<feature type="signal peptide" evidence="1">
    <location>
        <begin position="1"/>
        <end position="19"/>
    </location>
</feature>
<dbReference type="AlphaFoldDB" id="A0A8C4RQ54"/>
<dbReference type="PANTHER" id="PTHR15974:SF0">
    <property type="entry name" value="CYTOKINE-LIKE PROTEIN 1"/>
    <property type="match status" value="1"/>
</dbReference>
<evidence type="ECO:0000313" key="3">
    <source>
        <dbReference type="Proteomes" id="UP000694620"/>
    </source>
</evidence>
<organism evidence="2 3">
    <name type="scientific">Erpetoichthys calabaricus</name>
    <name type="common">Rope fish</name>
    <name type="synonym">Calamoichthys calabaricus</name>
    <dbReference type="NCBI Taxonomy" id="27687"/>
    <lineage>
        <taxon>Eukaryota</taxon>
        <taxon>Metazoa</taxon>
        <taxon>Chordata</taxon>
        <taxon>Craniata</taxon>
        <taxon>Vertebrata</taxon>
        <taxon>Euteleostomi</taxon>
        <taxon>Actinopterygii</taxon>
        <taxon>Polypteriformes</taxon>
        <taxon>Polypteridae</taxon>
        <taxon>Erpetoichthys</taxon>
    </lineage>
</organism>
<reference evidence="2" key="1">
    <citation type="submission" date="2021-06" db="EMBL/GenBank/DDBJ databases">
        <authorList>
            <consortium name="Wellcome Sanger Institute Data Sharing"/>
        </authorList>
    </citation>
    <scope>NUCLEOTIDE SEQUENCE [LARGE SCALE GENOMIC DNA]</scope>
</reference>
<dbReference type="PANTHER" id="PTHR15974">
    <property type="entry name" value="CYTOKINE-LIKE PROTEIN 1"/>
    <property type="match status" value="1"/>
</dbReference>
<dbReference type="GO" id="GO:0045944">
    <property type="term" value="P:positive regulation of transcription by RNA polymerase II"/>
    <property type="evidence" value="ECO:0007669"/>
    <property type="project" value="TreeGrafter"/>
</dbReference>
<evidence type="ECO:0000313" key="2">
    <source>
        <dbReference type="Ensembl" id="ENSECRP00000005726.1"/>
    </source>
</evidence>
<dbReference type="Proteomes" id="UP000694620">
    <property type="component" value="Chromosome 5"/>
</dbReference>
<accession>A0A8C4RQ54</accession>